<protein>
    <submittedName>
        <fullName evidence="1">Uncharacterized protein</fullName>
    </submittedName>
</protein>
<name>A0A4Y2H7X9_ARAVE</name>
<dbReference type="AlphaFoldDB" id="A0A4Y2H7X9"/>
<comment type="caution">
    <text evidence="1">The sequence shown here is derived from an EMBL/GenBank/DDBJ whole genome shotgun (WGS) entry which is preliminary data.</text>
</comment>
<evidence type="ECO:0000313" key="1">
    <source>
        <dbReference type="EMBL" id="GBM61743.1"/>
    </source>
</evidence>
<dbReference type="EMBL" id="BGPR01001782">
    <property type="protein sequence ID" value="GBM61743.1"/>
    <property type="molecule type" value="Genomic_DNA"/>
</dbReference>
<dbReference type="Proteomes" id="UP000499080">
    <property type="component" value="Unassembled WGS sequence"/>
</dbReference>
<accession>A0A4Y2H7X9</accession>
<organism evidence="1 2">
    <name type="scientific">Araneus ventricosus</name>
    <name type="common">Orbweaver spider</name>
    <name type="synonym">Epeira ventricosa</name>
    <dbReference type="NCBI Taxonomy" id="182803"/>
    <lineage>
        <taxon>Eukaryota</taxon>
        <taxon>Metazoa</taxon>
        <taxon>Ecdysozoa</taxon>
        <taxon>Arthropoda</taxon>
        <taxon>Chelicerata</taxon>
        <taxon>Arachnida</taxon>
        <taxon>Araneae</taxon>
        <taxon>Araneomorphae</taxon>
        <taxon>Entelegynae</taxon>
        <taxon>Araneoidea</taxon>
        <taxon>Araneidae</taxon>
        <taxon>Araneus</taxon>
    </lineage>
</organism>
<keyword evidence="2" id="KW-1185">Reference proteome</keyword>
<sequence>MLFKEKKGDEERSGNTTLNCACSEYKGLVLKSQEFDVTHRILNIHYGYCSNFVRGLMVNNSLSAISGIAVTVISTDTNARSCEGYVESFTGAAPISSQLHEHCYSLFRIRCISFITRCMTVTTHSDKNGPPLF</sequence>
<proteinExistence type="predicted"/>
<evidence type="ECO:0000313" key="2">
    <source>
        <dbReference type="Proteomes" id="UP000499080"/>
    </source>
</evidence>
<gene>
    <name evidence="1" type="ORF">AVEN_166870_1</name>
</gene>
<reference evidence="1 2" key="1">
    <citation type="journal article" date="2019" name="Sci. Rep.">
        <title>Orb-weaving spider Araneus ventricosus genome elucidates the spidroin gene catalogue.</title>
        <authorList>
            <person name="Kono N."/>
            <person name="Nakamura H."/>
            <person name="Ohtoshi R."/>
            <person name="Moran D.A.P."/>
            <person name="Shinohara A."/>
            <person name="Yoshida Y."/>
            <person name="Fujiwara M."/>
            <person name="Mori M."/>
            <person name="Tomita M."/>
            <person name="Arakawa K."/>
        </authorList>
    </citation>
    <scope>NUCLEOTIDE SEQUENCE [LARGE SCALE GENOMIC DNA]</scope>
</reference>